<evidence type="ECO:0000259" key="1">
    <source>
        <dbReference type="PROSITE" id="PS51459"/>
    </source>
</evidence>
<reference evidence="2 3" key="1">
    <citation type="submission" date="2017-08" db="EMBL/GenBank/DDBJ databases">
        <title>Infants hospitalized years apart are colonized by the same room-sourced microbial strains.</title>
        <authorList>
            <person name="Brooks B."/>
            <person name="Olm M.R."/>
            <person name="Firek B.A."/>
            <person name="Baker R."/>
            <person name="Thomas B.C."/>
            <person name="Morowitz M.J."/>
            <person name="Banfield J.F."/>
        </authorList>
    </citation>
    <scope>NUCLEOTIDE SEQUENCE [LARGE SCALE GENOMIC DNA]</scope>
    <source>
        <strain evidence="2">S2_006_000_R2_64</strain>
    </source>
</reference>
<dbReference type="InterPro" id="IPR040198">
    <property type="entry name" value="Fido_containing"/>
</dbReference>
<organism evidence="2 3">
    <name type="scientific">Micavibrio aeruginosavorus</name>
    <dbReference type="NCBI Taxonomy" id="349221"/>
    <lineage>
        <taxon>Bacteria</taxon>
        <taxon>Pseudomonadati</taxon>
        <taxon>Bdellovibrionota</taxon>
        <taxon>Bdellovibrionia</taxon>
        <taxon>Bdellovibrionales</taxon>
        <taxon>Pseudobdellovibrionaceae</taxon>
        <taxon>Micavibrio</taxon>
    </lineage>
</organism>
<dbReference type="PANTHER" id="PTHR13504">
    <property type="entry name" value="FIDO DOMAIN-CONTAINING PROTEIN DDB_G0283145"/>
    <property type="match status" value="1"/>
</dbReference>
<gene>
    <name evidence="2" type="ORF">DI586_02595</name>
</gene>
<protein>
    <submittedName>
        <fullName evidence="2">Mobile mystery protein B</fullName>
    </submittedName>
</protein>
<proteinExistence type="predicted"/>
<dbReference type="PROSITE" id="PS51459">
    <property type="entry name" value="FIDO"/>
    <property type="match status" value="1"/>
</dbReference>
<dbReference type="Pfam" id="PF02661">
    <property type="entry name" value="Fic"/>
    <property type="match status" value="1"/>
</dbReference>
<comment type="caution">
    <text evidence="2">The sequence shown here is derived from an EMBL/GenBank/DDBJ whole genome shotgun (WGS) entry which is preliminary data.</text>
</comment>
<dbReference type="AlphaFoldDB" id="A0A2W5HMD6"/>
<evidence type="ECO:0000313" key="3">
    <source>
        <dbReference type="Proteomes" id="UP000249739"/>
    </source>
</evidence>
<sequence>MAGVMYSARPGETPLDDLSGLKLKIPNVTRRQLDEAEAANIRKAISRYSGSHKVIRFDTGFFNKLHKQMFGDVWKWAGEYRTTATNIGSPPVHILQDLIILQKNLEVRPHDLETGVWLHHRAVQIHPYQGGNGRWSRFLSDLWLQRHIKQTINWPVGMEQESPVREIYLTALREADRLNYKPLVELHEKFSSAQDP</sequence>
<dbReference type="InterPro" id="IPR013436">
    <property type="entry name" value="Mobile_mystery_prot_B"/>
</dbReference>
<dbReference type="PANTHER" id="PTHR13504:SF39">
    <property type="entry name" value="CELL FILAMENTATION PROTEIN"/>
    <property type="match status" value="1"/>
</dbReference>
<name>A0A2W5HMD6_9BACT</name>
<dbReference type="Proteomes" id="UP000249739">
    <property type="component" value="Unassembled WGS sequence"/>
</dbReference>
<dbReference type="NCBIfam" id="TIGR02613">
    <property type="entry name" value="mob_myst_B"/>
    <property type="match status" value="1"/>
</dbReference>
<evidence type="ECO:0000313" key="2">
    <source>
        <dbReference type="EMBL" id="PZP56802.1"/>
    </source>
</evidence>
<dbReference type="SUPFAM" id="SSF140931">
    <property type="entry name" value="Fic-like"/>
    <property type="match status" value="1"/>
</dbReference>
<feature type="domain" description="Fido" evidence="1">
    <location>
        <begin position="57"/>
        <end position="189"/>
    </location>
</feature>
<dbReference type="Gene3D" id="1.10.3290.10">
    <property type="entry name" value="Fido-like domain"/>
    <property type="match status" value="1"/>
</dbReference>
<accession>A0A2W5HMD6</accession>
<dbReference type="InterPro" id="IPR036597">
    <property type="entry name" value="Fido-like_dom_sf"/>
</dbReference>
<dbReference type="EMBL" id="QFOT01000015">
    <property type="protein sequence ID" value="PZP56802.1"/>
    <property type="molecule type" value="Genomic_DNA"/>
</dbReference>
<dbReference type="InterPro" id="IPR003812">
    <property type="entry name" value="Fido"/>
</dbReference>